<evidence type="ECO:0000256" key="6">
    <source>
        <dbReference type="PROSITE-ProRule" id="PRU00108"/>
    </source>
</evidence>
<dbReference type="SMART" id="SM00389">
    <property type="entry name" value="HOX"/>
    <property type="match status" value="1"/>
</dbReference>
<dbReference type="Proteomes" id="UP001163846">
    <property type="component" value="Unassembled WGS sequence"/>
</dbReference>
<dbReference type="PROSITE" id="PS50071">
    <property type="entry name" value="HOMEOBOX_2"/>
    <property type="match status" value="1"/>
</dbReference>
<keyword evidence="5 6" id="KW-0539">Nucleus</keyword>
<sequence>MSQPSIGMTDHSKTDLEKQLRELRHLLTNPRLPLHEIHRKRSGSVQTHSFAPLTVPPLQLVVPSSFHTTVQKCRLSSYAQQALLRALEDTIQYYTHRFDDFCQEITKSTVPQMVSLLPNLVEQFRNSLQHHFETRGLGKLLNVVETYAEEHASSPPHQPTQPHIAPYQPPVPFNNDYTPALEAYFTYDPYPSVKDRQTIASRTGMATRQIEVWFQNHRKRAREQGIVLPDKRSSGGFGDFSGEKERMLDLFNAKPTPATTTPSAATSSSSSSFSFTSSPSPASTPSPTPTPSFSFSFSSSPAPSSVPSTPTAPTFSPSSSSIPHTNTKTHSVVPIAMSLASGTGSTPDDPIHIDTSEMSMSMSREREKERGMTITSAGNGVGVMELDDDVERVARRRERRKGQDGEKEREVREEMRAQRNKLLSVIRPRIRYKRRPSTPNPLDTPTYTSPTAFPTPFTPPPADLQFRNRVTPPSTSFPTLPHSHSPPKNPMSKQEYKETLKTTTSLLSSLSLSSPSPSPPTPPKPQTRIKSLMHAFGAGIDAATCAYTYVLPKAPFWASVSVQPPSQAQRKKPAALGPKRNPRNAPSASPSSASSSRAKPKAVVAKRHSPTPEPGLGGGGGLQRYSSQSSLASTSSSSSSSSSFTYSPPRTPPPSGPEHDSVHIFDPSPSSVFSSPFAFNPIPPTTNPSSSFSSFASHPHPSSPSSFTAPTTTPTSSSSSSIPPGFPEGFVPFSQISSSTMSLPEYYTFATATKPNPKPPVSVSVSESVSMGFDFQVNHHIQDMHAINAFVDGLM</sequence>
<keyword evidence="3 6" id="KW-0238">DNA-binding</keyword>
<gene>
    <name evidence="10" type="ORF">F5878DRAFT_431855</name>
</gene>
<organism evidence="10 11">
    <name type="scientific">Lentinula raphanica</name>
    <dbReference type="NCBI Taxonomy" id="153919"/>
    <lineage>
        <taxon>Eukaryota</taxon>
        <taxon>Fungi</taxon>
        <taxon>Dikarya</taxon>
        <taxon>Basidiomycota</taxon>
        <taxon>Agaricomycotina</taxon>
        <taxon>Agaricomycetes</taxon>
        <taxon>Agaricomycetidae</taxon>
        <taxon>Agaricales</taxon>
        <taxon>Marasmiineae</taxon>
        <taxon>Omphalotaceae</taxon>
        <taxon>Lentinula</taxon>
    </lineage>
</organism>
<dbReference type="GO" id="GO:0000978">
    <property type="term" value="F:RNA polymerase II cis-regulatory region sequence-specific DNA binding"/>
    <property type="evidence" value="ECO:0007669"/>
    <property type="project" value="TreeGrafter"/>
</dbReference>
<feature type="region of interest" description="Disordered" evidence="8">
    <location>
        <begin position="253"/>
        <end position="327"/>
    </location>
</feature>
<proteinExistence type="predicted"/>
<comment type="subcellular location">
    <subcellularLocation>
        <location evidence="1 6 7">Nucleus</location>
    </subcellularLocation>
</comment>
<evidence type="ECO:0000256" key="5">
    <source>
        <dbReference type="ARBA" id="ARBA00023242"/>
    </source>
</evidence>
<evidence type="ECO:0000256" key="4">
    <source>
        <dbReference type="ARBA" id="ARBA00023155"/>
    </source>
</evidence>
<keyword evidence="4 6" id="KW-0371">Homeobox</keyword>
<dbReference type="InterPro" id="IPR017970">
    <property type="entry name" value="Homeobox_CS"/>
</dbReference>
<feature type="DNA-binding region" description="Homeobox" evidence="6">
    <location>
        <begin position="175"/>
        <end position="225"/>
    </location>
</feature>
<feature type="region of interest" description="Disordered" evidence="8">
    <location>
        <begin position="688"/>
        <end position="726"/>
    </location>
</feature>
<dbReference type="GO" id="GO:0000981">
    <property type="term" value="F:DNA-binding transcription factor activity, RNA polymerase II-specific"/>
    <property type="evidence" value="ECO:0007669"/>
    <property type="project" value="InterPro"/>
</dbReference>
<dbReference type="CDD" id="cd00086">
    <property type="entry name" value="homeodomain"/>
    <property type="match status" value="1"/>
</dbReference>
<dbReference type="PANTHER" id="PTHR45793">
    <property type="entry name" value="HOMEOBOX PROTEIN"/>
    <property type="match status" value="1"/>
</dbReference>
<feature type="compositionally biased region" description="Low complexity" evidence="8">
    <location>
        <begin position="444"/>
        <end position="455"/>
    </location>
</feature>
<evidence type="ECO:0000256" key="7">
    <source>
        <dbReference type="RuleBase" id="RU000682"/>
    </source>
</evidence>
<feature type="region of interest" description="Disordered" evidence="8">
    <location>
        <begin position="565"/>
        <end position="667"/>
    </location>
</feature>
<evidence type="ECO:0000313" key="10">
    <source>
        <dbReference type="EMBL" id="KAJ3832946.1"/>
    </source>
</evidence>
<feature type="domain" description="Homeobox" evidence="9">
    <location>
        <begin position="173"/>
        <end position="224"/>
    </location>
</feature>
<dbReference type="PANTHER" id="PTHR45793:SF5">
    <property type="entry name" value="HOMEOTIC PROTEIN OCELLILESS"/>
    <property type="match status" value="1"/>
</dbReference>
<feature type="compositionally biased region" description="Pro residues" evidence="8">
    <location>
        <begin position="516"/>
        <end position="525"/>
    </location>
</feature>
<keyword evidence="2" id="KW-0217">Developmental protein</keyword>
<dbReference type="GO" id="GO:0005634">
    <property type="term" value="C:nucleus"/>
    <property type="evidence" value="ECO:0007669"/>
    <property type="project" value="UniProtKB-SubCell"/>
</dbReference>
<dbReference type="InterPro" id="IPR001356">
    <property type="entry name" value="HD"/>
</dbReference>
<evidence type="ECO:0000256" key="3">
    <source>
        <dbReference type="ARBA" id="ARBA00023125"/>
    </source>
</evidence>
<keyword evidence="11" id="KW-1185">Reference proteome</keyword>
<name>A0AA38NYH7_9AGAR</name>
<evidence type="ECO:0000256" key="1">
    <source>
        <dbReference type="ARBA" id="ARBA00004123"/>
    </source>
</evidence>
<comment type="caution">
    <text evidence="10">The sequence shown here is derived from an EMBL/GenBank/DDBJ whole genome shotgun (WGS) entry which is preliminary data.</text>
</comment>
<evidence type="ECO:0000259" key="9">
    <source>
        <dbReference type="PROSITE" id="PS50071"/>
    </source>
</evidence>
<feature type="compositionally biased region" description="Low complexity" evidence="8">
    <location>
        <begin position="255"/>
        <end position="281"/>
    </location>
</feature>
<evidence type="ECO:0000256" key="8">
    <source>
        <dbReference type="SAM" id="MobiDB-lite"/>
    </source>
</evidence>
<dbReference type="EMBL" id="MU806810">
    <property type="protein sequence ID" value="KAJ3832946.1"/>
    <property type="molecule type" value="Genomic_DNA"/>
</dbReference>
<feature type="compositionally biased region" description="Low complexity" evidence="8">
    <location>
        <begin position="626"/>
        <end position="648"/>
    </location>
</feature>
<dbReference type="InterPro" id="IPR009057">
    <property type="entry name" value="Homeodomain-like_sf"/>
</dbReference>
<feature type="compositionally biased region" description="Low complexity" evidence="8">
    <location>
        <begin position="501"/>
        <end position="515"/>
    </location>
</feature>
<evidence type="ECO:0000313" key="11">
    <source>
        <dbReference type="Proteomes" id="UP001163846"/>
    </source>
</evidence>
<evidence type="ECO:0000256" key="2">
    <source>
        <dbReference type="ARBA" id="ARBA00022473"/>
    </source>
</evidence>
<feature type="compositionally biased region" description="Low complexity" evidence="8">
    <location>
        <begin position="583"/>
        <end position="597"/>
    </location>
</feature>
<dbReference type="SUPFAM" id="SSF46689">
    <property type="entry name" value="Homeodomain-like"/>
    <property type="match status" value="1"/>
</dbReference>
<reference evidence="10" key="1">
    <citation type="submission" date="2022-08" db="EMBL/GenBank/DDBJ databases">
        <authorList>
            <consortium name="DOE Joint Genome Institute"/>
            <person name="Min B."/>
            <person name="Riley R."/>
            <person name="Sierra-Patev S."/>
            <person name="Naranjo-Ortiz M."/>
            <person name="Looney B."/>
            <person name="Konkel Z."/>
            <person name="Slot J.C."/>
            <person name="Sakamoto Y."/>
            <person name="Steenwyk J.L."/>
            <person name="Rokas A."/>
            <person name="Carro J."/>
            <person name="Camarero S."/>
            <person name="Ferreira P."/>
            <person name="Molpeceres G."/>
            <person name="Ruiz-Duenas F.J."/>
            <person name="Serrano A."/>
            <person name="Henrissat B."/>
            <person name="Drula E."/>
            <person name="Hughes K.W."/>
            <person name="Mata J.L."/>
            <person name="Ishikawa N.K."/>
            <person name="Vargas-Isla R."/>
            <person name="Ushijima S."/>
            <person name="Smith C.A."/>
            <person name="Ahrendt S."/>
            <person name="Andreopoulos W."/>
            <person name="He G."/>
            <person name="Labutti K."/>
            <person name="Lipzen A."/>
            <person name="Ng V."/>
            <person name="Sandor L."/>
            <person name="Barry K."/>
            <person name="Martinez A.T."/>
            <person name="Xiao Y."/>
            <person name="Gibbons J.G."/>
            <person name="Terashima K."/>
            <person name="Hibbett D.S."/>
            <person name="Grigoriev I.V."/>
        </authorList>
    </citation>
    <scope>NUCLEOTIDE SEQUENCE</scope>
    <source>
        <strain evidence="10">TFB9207</strain>
    </source>
</reference>
<feature type="region of interest" description="Disordered" evidence="8">
    <location>
        <begin position="394"/>
        <end position="415"/>
    </location>
</feature>
<feature type="compositionally biased region" description="Low complexity" evidence="8">
    <location>
        <begin position="291"/>
        <end position="321"/>
    </location>
</feature>
<dbReference type="Gene3D" id="1.10.10.60">
    <property type="entry name" value="Homeodomain-like"/>
    <property type="match status" value="1"/>
</dbReference>
<feature type="compositionally biased region" description="Basic and acidic residues" evidence="8">
    <location>
        <begin position="401"/>
        <end position="415"/>
    </location>
</feature>
<feature type="compositionally biased region" description="Basic residues" evidence="8">
    <location>
        <begin position="598"/>
        <end position="609"/>
    </location>
</feature>
<dbReference type="AlphaFoldDB" id="A0AA38NYH7"/>
<feature type="region of interest" description="Disordered" evidence="8">
    <location>
        <begin position="427"/>
        <end position="528"/>
    </location>
</feature>
<dbReference type="PROSITE" id="PS00027">
    <property type="entry name" value="HOMEOBOX_1"/>
    <property type="match status" value="1"/>
</dbReference>
<protein>
    <recommendedName>
        <fullName evidence="9">Homeobox domain-containing protein</fullName>
    </recommendedName>
</protein>
<feature type="compositionally biased region" description="Low complexity" evidence="8">
    <location>
        <begin position="688"/>
        <end position="723"/>
    </location>
</feature>
<accession>A0AA38NYH7</accession>
<dbReference type="Pfam" id="PF00046">
    <property type="entry name" value="Homeodomain"/>
    <property type="match status" value="1"/>
</dbReference>